<feature type="domain" description="Glycosyltransferase 2-like" evidence="10">
    <location>
        <begin position="6"/>
        <end position="167"/>
    </location>
</feature>
<keyword evidence="6 9" id="KW-1133">Transmembrane helix</keyword>
<dbReference type="GO" id="GO:0005886">
    <property type="term" value="C:plasma membrane"/>
    <property type="evidence" value="ECO:0007669"/>
    <property type="project" value="UniProtKB-SubCell"/>
</dbReference>
<dbReference type="InterPro" id="IPR029044">
    <property type="entry name" value="Nucleotide-diphossugar_trans"/>
</dbReference>
<evidence type="ECO:0000256" key="6">
    <source>
        <dbReference type="ARBA" id="ARBA00022989"/>
    </source>
</evidence>
<reference evidence="11 12" key="1">
    <citation type="submission" date="2016-11" db="EMBL/GenBank/DDBJ databases">
        <authorList>
            <person name="Jaros S."/>
            <person name="Januszkiewicz K."/>
            <person name="Wedrychowicz H."/>
        </authorList>
    </citation>
    <scope>NUCLEOTIDE SEQUENCE [LARGE SCALE GENOMIC DNA]</scope>
    <source>
        <strain evidence="11 12">DSM 6191</strain>
    </source>
</reference>
<evidence type="ECO:0000256" key="1">
    <source>
        <dbReference type="ARBA" id="ARBA00004651"/>
    </source>
</evidence>
<dbReference type="Proteomes" id="UP000184241">
    <property type="component" value="Unassembled WGS sequence"/>
</dbReference>
<keyword evidence="5 9" id="KW-0812">Transmembrane</keyword>
<evidence type="ECO:0000256" key="3">
    <source>
        <dbReference type="ARBA" id="ARBA00022676"/>
    </source>
</evidence>
<protein>
    <submittedName>
        <fullName evidence="11">Dolichol-phosphate mannosyltransferase</fullName>
    </submittedName>
</protein>
<dbReference type="GO" id="GO:0016757">
    <property type="term" value="F:glycosyltransferase activity"/>
    <property type="evidence" value="ECO:0007669"/>
    <property type="project" value="UniProtKB-KW"/>
</dbReference>
<dbReference type="CDD" id="cd04187">
    <property type="entry name" value="DPM1_like_bac"/>
    <property type="match status" value="1"/>
</dbReference>
<evidence type="ECO:0000256" key="7">
    <source>
        <dbReference type="ARBA" id="ARBA00023136"/>
    </source>
</evidence>
<proteinExistence type="inferred from homology"/>
<comment type="similarity">
    <text evidence="8">Belongs to the glycosyltransferase 2 family. GtrB subfamily.</text>
</comment>
<evidence type="ECO:0000256" key="9">
    <source>
        <dbReference type="SAM" id="Phobius"/>
    </source>
</evidence>
<evidence type="ECO:0000256" key="8">
    <source>
        <dbReference type="ARBA" id="ARBA00038152"/>
    </source>
</evidence>
<dbReference type="FunFam" id="3.90.550.10:FF:000079">
    <property type="entry name" value="Probable glycosyl transferase"/>
    <property type="match status" value="1"/>
</dbReference>
<dbReference type="EMBL" id="FQXU01000012">
    <property type="protein sequence ID" value="SHI31882.1"/>
    <property type="molecule type" value="Genomic_DNA"/>
</dbReference>
<evidence type="ECO:0000256" key="2">
    <source>
        <dbReference type="ARBA" id="ARBA00022475"/>
    </source>
</evidence>
<evidence type="ECO:0000256" key="4">
    <source>
        <dbReference type="ARBA" id="ARBA00022679"/>
    </source>
</evidence>
<dbReference type="PANTHER" id="PTHR48090">
    <property type="entry name" value="UNDECAPRENYL-PHOSPHATE 4-DEOXY-4-FORMAMIDO-L-ARABINOSE TRANSFERASE-RELATED"/>
    <property type="match status" value="1"/>
</dbReference>
<organism evidence="11 12">
    <name type="scientific">Clostridium intestinale DSM 6191</name>
    <dbReference type="NCBI Taxonomy" id="1121320"/>
    <lineage>
        <taxon>Bacteria</taxon>
        <taxon>Bacillati</taxon>
        <taxon>Bacillota</taxon>
        <taxon>Clostridia</taxon>
        <taxon>Eubacteriales</taxon>
        <taxon>Clostridiaceae</taxon>
        <taxon>Clostridium</taxon>
    </lineage>
</organism>
<dbReference type="SUPFAM" id="SSF53448">
    <property type="entry name" value="Nucleotide-diphospho-sugar transferases"/>
    <property type="match status" value="1"/>
</dbReference>
<keyword evidence="7 9" id="KW-0472">Membrane</keyword>
<evidence type="ECO:0000313" key="12">
    <source>
        <dbReference type="Proteomes" id="UP000184241"/>
    </source>
</evidence>
<dbReference type="InterPro" id="IPR001173">
    <property type="entry name" value="Glyco_trans_2-like"/>
</dbReference>
<evidence type="ECO:0000259" key="10">
    <source>
        <dbReference type="Pfam" id="PF00535"/>
    </source>
</evidence>
<feature type="transmembrane region" description="Helical" evidence="9">
    <location>
        <begin position="230"/>
        <end position="252"/>
    </location>
</feature>
<dbReference type="Gene3D" id="3.90.550.10">
    <property type="entry name" value="Spore Coat Polysaccharide Biosynthesis Protein SpsA, Chain A"/>
    <property type="match status" value="1"/>
</dbReference>
<keyword evidence="2" id="KW-1003">Cell membrane</keyword>
<sequence length="303" mass="35212">MRSLITIVVPMYCEENLVYEFYERLKKVIDSIEIDYEVIFVNDGSKDSTLEKLKLVCNIDNRCRIIDFSRNFGHQIAITAGINNSKGDAVIIIDGDLQDPPEVIPDMIEKWKQGFDVVYGRRLERNGETWFKITSAKIFYKFLSRVSEIDIPQNTGDFRLMDKKVVDSFNSMEEKSRFVRGIVSWVGFRQTYVDFKRDERLNGYTKYSLWKMFNLAENGIISFSSKPIKFIIVLGIIIEIISNIMMINGVLNRLNKELIIASLVIFFIGIQVISLGIIGLYISRIYEESKNRPLYIIKDKINF</sequence>
<dbReference type="InterPro" id="IPR050256">
    <property type="entry name" value="Glycosyltransferase_2"/>
</dbReference>
<keyword evidence="3 11" id="KW-0328">Glycosyltransferase</keyword>
<evidence type="ECO:0000313" key="11">
    <source>
        <dbReference type="EMBL" id="SHI31882.1"/>
    </source>
</evidence>
<accession>A0A1M6A5W0</accession>
<comment type="subcellular location">
    <subcellularLocation>
        <location evidence="1">Cell membrane</location>
        <topology evidence="1">Multi-pass membrane protein</topology>
    </subcellularLocation>
</comment>
<dbReference type="PANTHER" id="PTHR48090:SF1">
    <property type="entry name" value="PROPHAGE BACTOPRENOL GLUCOSYL TRANSFERASE HOMOLOG"/>
    <property type="match status" value="1"/>
</dbReference>
<evidence type="ECO:0000256" key="5">
    <source>
        <dbReference type="ARBA" id="ARBA00022692"/>
    </source>
</evidence>
<name>A0A1M6A5W0_9CLOT</name>
<dbReference type="RefSeq" id="WP_073021789.1">
    <property type="nucleotide sequence ID" value="NZ_FQXU01000012.1"/>
</dbReference>
<feature type="transmembrane region" description="Helical" evidence="9">
    <location>
        <begin position="258"/>
        <end position="282"/>
    </location>
</feature>
<dbReference type="AlphaFoldDB" id="A0A1M6A5W0"/>
<dbReference type="Pfam" id="PF00535">
    <property type="entry name" value="Glycos_transf_2"/>
    <property type="match status" value="1"/>
</dbReference>
<keyword evidence="4 11" id="KW-0808">Transferase</keyword>
<gene>
    <name evidence="11" type="ORF">SAMN02745941_03625</name>
</gene>